<comment type="subcellular location">
    <subcellularLocation>
        <location evidence="1">Cell envelope</location>
    </subcellularLocation>
</comment>
<proteinExistence type="inferred from homology"/>
<dbReference type="Gene3D" id="3.40.50.1980">
    <property type="entry name" value="Nitrogenase molybdenum iron protein domain"/>
    <property type="match status" value="2"/>
</dbReference>
<evidence type="ECO:0000256" key="1">
    <source>
        <dbReference type="ARBA" id="ARBA00004196"/>
    </source>
</evidence>
<evidence type="ECO:0000256" key="4">
    <source>
        <dbReference type="ARBA" id="ARBA00022723"/>
    </source>
</evidence>
<feature type="region of interest" description="Disordered" evidence="7">
    <location>
        <begin position="133"/>
        <end position="153"/>
    </location>
</feature>
<evidence type="ECO:0000256" key="7">
    <source>
        <dbReference type="SAM" id="MobiDB-lite"/>
    </source>
</evidence>
<comment type="caution">
    <text evidence="9">The sequence shown here is derived from an EMBL/GenBank/DDBJ whole genome shotgun (WGS) entry which is preliminary data.</text>
</comment>
<evidence type="ECO:0000256" key="3">
    <source>
        <dbReference type="ARBA" id="ARBA00022448"/>
    </source>
</evidence>
<evidence type="ECO:0000256" key="8">
    <source>
        <dbReference type="SAM" id="SignalP"/>
    </source>
</evidence>
<organism evidence="9 10">
    <name type="scientific">Bordetella hinzii OH87 BAL007II</name>
    <dbReference type="NCBI Taxonomy" id="1331262"/>
    <lineage>
        <taxon>Bacteria</taxon>
        <taxon>Pseudomonadati</taxon>
        <taxon>Pseudomonadota</taxon>
        <taxon>Betaproteobacteria</taxon>
        <taxon>Burkholderiales</taxon>
        <taxon>Alcaligenaceae</taxon>
        <taxon>Bordetella</taxon>
    </lineage>
</organism>
<dbReference type="InterPro" id="IPR006128">
    <property type="entry name" value="Lipoprotein_PsaA-like"/>
</dbReference>
<evidence type="ECO:0000313" key="10">
    <source>
        <dbReference type="Proteomes" id="UP000025748"/>
    </source>
</evidence>
<keyword evidence="3 6" id="KW-0813">Transport</keyword>
<evidence type="ECO:0000313" key="9">
    <source>
        <dbReference type="EMBL" id="KCB23319.1"/>
    </source>
</evidence>
<sequence>MPPPARAGFLQRGVNMKPIWARCAAIAVLSVLPAAAAWAAPVKVVTSFSILQDMTAEIGGPDVEVQTLIGPDGDAHGFEPSAADSRKLAGARLLVVNGLGFEPWLARLVEASGFKGRQVTASEGVKPRRFAEAHDDHDGHDHDHGHDHGTQDPHAWQDLRNGMIYARNIGRALGQADPAHAEQYRQRAEAYVARLQALQAKVRQTFAAIPEARRKVVSTHDAFGYFGDAYGVRFIPVAGLSTLSEPSAAGFAAVIERVKREQVPAIFIENIGNARLAEQVARESGTRLGGTLYSDALAKPGQPGATYVGMFEWNVQQLAEALRP</sequence>
<name>A0ABR4QYU0_9BORD</name>
<evidence type="ECO:0000256" key="5">
    <source>
        <dbReference type="ARBA" id="ARBA00022729"/>
    </source>
</evidence>
<dbReference type="InterPro" id="IPR006127">
    <property type="entry name" value="ZnuA-like"/>
</dbReference>
<feature type="signal peptide" evidence="8">
    <location>
        <begin position="1"/>
        <end position="39"/>
    </location>
</feature>
<keyword evidence="10" id="KW-1185">Reference proteome</keyword>
<dbReference type="CDD" id="cd01137">
    <property type="entry name" value="PsaA"/>
    <property type="match status" value="1"/>
</dbReference>
<dbReference type="Proteomes" id="UP000025748">
    <property type="component" value="Unassembled WGS sequence"/>
</dbReference>
<reference evidence="9 10" key="1">
    <citation type="submission" date="2014-03" db="EMBL/GenBank/DDBJ databases">
        <title>Genome sequence of Bordetella hinzii.</title>
        <authorList>
            <person name="Register K."/>
            <person name="Harvill E."/>
            <person name="Goodfield L.L."/>
            <person name="Ivanov Y.V."/>
            <person name="Meyer J.A."/>
            <person name="Muse S.J."/>
            <person name="Jacobs N."/>
            <person name="Bendor L."/>
            <person name="Smallridge W.E."/>
            <person name="Brinkac L.M."/>
            <person name="Sanka R."/>
            <person name="Kim M."/>
            <person name="Losada L."/>
        </authorList>
    </citation>
    <scope>NUCLEOTIDE SEQUENCE [LARGE SCALE GENOMIC DNA]</scope>
    <source>
        <strain evidence="9 10">OH87 BAL007II</strain>
    </source>
</reference>
<protein>
    <submittedName>
        <fullName evidence="9">Periplasmic solute-binding family protein</fullName>
    </submittedName>
</protein>
<dbReference type="InterPro" id="IPR050492">
    <property type="entry name" value="Bact_metal-bind_prot9"/>
</dbReference>
<evidence type="ECO:0000256" key="2">
    <source>
        <dbReference type="ARBA" id="ARBA00011028"/>
    </source>
</evidence>
<dbReference type="PRINTS" id="PR00691">
    <property type="entry name" value="ADHESINB"/>
</dbReference>
<dbReference type="EMBL" id="JHEM01000021">
    <property type="protein sequence ID" value="KCB23319.1"/>
    <property type="molecule type" value="Genomic_DNA"/>
</dbReference>
<keyword evidence="4" id="KW-0479">Metal-binding</keyword>
<comment type="similarity">
    <text evidence="2 6">Belongs to the bacterial solute-binding protein 9 family.</text>
</comment>
<accession>A0ABR4QYU0</accession>
<dbReference type="PANTHER" id="PTHR42953">
    <property type="entry name" value="HIGH-AFFINITY ZINC UPTAKE SYSTEM PROTEIN ZNUA-RELATED"/>
    <property type="match status" value="1"/>
</dbReference>
<gene>
    <name evidence="9" type="ORF">L544_0163</name>
</gene>
<keyword evidence="5 8" id="KW-0732">Signal</keyword>
<dbReference type="Pfam" id="PF01297">
    <property type="entry name" value="ZnuA"/>
    <property type="match status" value="1"/>
</dbReference>
<feature type="chain" id="PRO_5047404886" evidence="8">
    <location>
        <begin position="40"/>
        <end position="324"/>
    </location>
</feature>
<dbReference type="InterPro" id="IPR006129">
    <property type="entry name" value="AdhesinB"/>
</dbReference>
<dbReference type="PRINTS" id="PR00690">
    <property type="entry name" value="ADHESNFAMILY"/>
</dbReference>
<dbReference type="SUPFAM" id="SSF53807">
    <property type="entry name" value="Helical backbone' metal receptor"/>
    <property type="match status" value="1"/>
</dbReference>
<evidence type="ECO:0000256" key="6">
    <source>
        <dbReference type="RuleBase" id="RU003512"/>
    </source>
</evidence>
<dbReference type="PANTHER" id="PTHR42953:SF1">
    <property type="entry name" value="METAL-BINDING PROTEIN HI_0362-RELATED"/>
    <property type="match status" value="1"/>
</dbReference>